<protein>
    <recommendedName>
        <fullName evidence="3">Lipoprotein</fullName>
    </recommendedName>
</protein>
<evidence type="ECO:0000313" key="1">
    <source>
        <dbReference type="EMBL" id="KAB1155285.1"/>
    </source>
</evidence>
<proteinExistence type="predicted"/>
<dbReference type="EMBL" id="WAAU01000024">
    <property type="protein sequence ID" value="KAB1155285.1"/>
    <property type="molecule type" value="Genomic_DNA"/>
</dbReference>
<dbReference type="Proteomes" id="UP000467305">
    <property type="component" value="Unassembled WGS sequence"/>
</dbReference>
<gene>
    <name evidence="1" type="ORF">F7018_12480</name>
</gene>
<name>A0A7J5ACM9_9FLAO</name>
<keyword evidence="2" id="KW-1185">Reference proteome</keyword>
<dbReference type="AlphaFoldDB" id="A0A7J5ACM9"/>
<dbReference type="PROSITE" id="PS51257">
    <property type="entry name" value="PROKAR_LIPOPROTEIN"/>
    <property type="match status" value="1"/>
</dbReference>
<evidence type="ECO:0008006" key="3">
    <source>
        <dbReference type="Google" id="ProtNLM"/>
    </source>
</evidence>
<accession>A0A7J5ACM9</accession>
<organism evidence="1 2">
    <name type="scientific">Tenacibaculum aiptasiae</name>
    <dbReference type="NCBI Taxonomy" id="426481"/>
    <lineage>
        <taxon>Bacteria</taxon>
        <taxon>Pseudomonadati</taxon>
        <taxon>Bacteroidota</taxon>
        <taxon>Flavobacteriia</taxon>
        <taxon>Flavobacteriales</taxon>
        <taxon>Flavobacteriaceae</taxon>
        <taxon>Tenacibaculum</taxon>
    </lineage>
</organism>
<reference evidence="1 2" key="1">
    <citation type="submission" date="2019-09" db="EMBL/GenBank/DDBJ databases">
        <authorList>
            <person name="Cao W.R."/>
        </authorList>
    </citation>
    <scope>NUCLEOTIDE SEQUENCE [LARGE SCALE GENOMIC DNA]</scope>
    <source>
        <strain evidence="2">a4</strain>
    </source>
</reference>
<sequence>MRYYLIILFSILLFSCQKETQKPNWLQGKWQRLNEKPTKTTFEFWNKDLTGIGFTLQENDTVFKETMSIVSIQNILHLKIVGVNEQPTLFKFTQQTDSSFISENEQNEFPKKINYYMDGQQLKCKISNDEFSIDFIFNKIE</sequence>
<comment type="caution">
    <text evidence="1">The sequence shown here is derived from an EMBL/GenBank/DDBJ whole genome shotgun (WGS) entry which is preliminary data.</text>
</comment>
<evidence type="ECO:0000313" key="2">
    <source>
        <dbReference type="Proteomes" id="UP000467305"/>
    </source>
</evidence>